<dbReference type="HAMAP" id="MF_01479">
    <property type="entry name" value="WhiB"/>
    <property type="match status" value="1"/>
</dbReference>
<evidence type="ECO:0000256" key="5">
    <source>
        <dbReference type="ARBA" id="ARBA00022723"/>
    </source>
</evidence>
<reference evidence="14 15" key="1">
    <citation type="submission" date="2018-05" db="EMBL/GenBank/DDBJ databases">
        <title>Complete genome sequence of sponge-derived Streptomyces sp. HNM0039.</title>
        <authorList>
            <person name="Huang X."/>
            <person name="Zhou S."/>
        </authorList>
    </citation>
    <scope>NUCLEOTIDE SEQUENCE [LARGE SCALE GENOMIC DNA]</scope>
    <source>
        <strain evidence="14 15">HNM0039</strain>
    </source>
</reference>
<evidence type="ECO:0000256" key="2">
    <source>
        <dbReference type="ARBA" id="ARBA00006597"/>
    </source>
</evidence>
<dbReference type="GO" id="GO:0045892">
    <property type="term" value="P:negative regulation of DNA-templated transcription"/>
    <property type="evidence" value="ECO:0007669"/>
    <property type="project" value="TreeGrafter"/>
</dbReference>
<keyword evidence="7 12" id="KW-0411">Iron-sulfur</keyword>
<dbReference type="Pfam" id="PF02467">
    <property type="entry name" value="Whib"/>
    <property type="match status" value="1"/>
</dbReference>
<dbReference type="InterPro" id="IPR003482">
    <property type="entry name" value="Whib"/>
</dbReference>
<evidence type="ECO:0000259" key="13">
    <source>
        <dbReference type="PROSITE" id="PS51674"/>
    </source>
</evidence>
<dbReference type="GO" id="GO:0045454">
    <property type="term" value="P:cell redox homeostasis"/>
    <property type="evidence" value="ECO:0007669"/>
    <property type="project" value="TreeGrafter"/>
</dbReference>
<evidence type="ECO:0000313" key="15">
    <source>
        <dbReference type="Proteomes" id="UP000244900"/>
    </source>
</evidence>
<dbReference type="GO" id="GO:0051539">
    <property type="term" value="F:4 iron, 4 sulfur cluster binding"/>
    <property type="evidence" value="ECO:0007669"/>
    <property type="project" value="UniProtKB-UniRule"/>
</dbReference>
<dbReference type="AlphaFoldDB" id="A0A2S1T1W1"/>
<evidence type="ECO:0000256" key="6">
    <source>
        <dbReference type="ARBA" id="ARBA00023004"/>
    </source>
</evidence>
<comment type="PTM">
    <text evidence="12">Upon Fe-S cluster removal intramolecular disulfide bonds are formed.</text>
</comment>
<comment type="PTM">
    <text evidence="12">The Fe-S cluster can be nitrosylated by nitric oxide (NO).</text>
</comment>
<comment type="subcellular location">
    <subcellularLocation>
        <location evidence="1 12">Cytoplasm</location>
    </subcellularLocation>
</comment>
<protein>
    <recommendedName>
        <fullName evidence="12">Transcriptional regulator WhiB</fullName>
    </recommendedName>
</protein>
<comment type="function">
    <text evidence="12">Acts as a transcriptional regulator. Probably redox-responsive. The apo- but not holo-form probably binds DNA.</text>
</comment>
<keyword evidence="8 12" id="KW-0805">Transcription regulation</keyword>
<sequence length="112" mass="12342">MTDVSRLPGAAPHHWEWQLRAACRGTDSSLFFHPADERGKARHEREEKAKRVCGGCPVRAACLRHALETRERFGVWGGLGEQELRALVGPARGRPAEECGPDGRDVVCRTAA</sequence>
<comment type="similarity">
    <text evidence="2 12">Belongs to the WhiB family.</text>
</comment>
<dbReference type="GO" id="GO:0005737">
    <property type="term" value="C:cytoplasm"/>
    <property type="evidence" value="ECO:0007669"/>
    <property type="project" value="UniProtKB-SubCell"/>
</dbReference>
<evidence type="ECO:0000313" key="14">
    <source>
        <dbReference type="EMBL" id="AWI32596.1"/>
    </source>
</evidence>
<keyword evidence="9 12" id="KW-0238">DNA-binding</keyword>
<evidence type="ECO:0000256" key="10">
    <source>
        <dbReference type="ARBA" id="ARBA00023157"/>
    </source>
</evidence>
<dbReference type="InterPro" id="IPR034768">
    <property type="entry name" value="4FE4S_WBL"/>
</dbReference>
<evidence type="ECO:0000256" key="1">
    <source>
        <dbReference type="ARBA" id="ARBA00004496"/>
    </source>
</evidence>
<dbReference type="GO" id="GO:0046872">
    <property type="term" value="F:metal ion binding"/>
    <property type="evidence" value="ECO:0007669"/>
    <property type="project" value="UniProtKB-KW"/>
</dbReference>
<keyword evidence="5 12" id="KW-0479">Metal-binding</keyword>
<evidence type="ECO:0000256" key="3">
    <source>
        <dbReference type="ARBA" id="ARBA00022485"/>
    </source>
</evidence>
<evidence type="ECO:0000256" key="11">
    <source>
        <dbReference type="ARBA" id="ARBA00023163"/>
    </source>
</evidence>
<dbReference type="PANTHER" id="PTHR38839:SF5">
    <property type="entry name" value="TRANSCRIPTIONAL REGULATOR WHID"/>
    <property type="match status" value="1"/>
</dbReference>
<dbReference type="PROSITE" id="PS51674">
    <property type="entry name" value="4FE4S_WBL"/>
    <property type="match status" value="1"/>
</dbReference>
<keyword evidence="3 12" id="KW-0004">4Fe-4S</keyword>
<dbReference type="Proteomes" id="UP000244900">
    <property type="component" value="Chromosome"/>
</dbReference>
<keyword evidence="6 12" id="KW-0408">Iron</keyword>
<evidence type="ECO:0000256" key="9">
    <source>
        <dbReference type="ARBA" id="ARBA00023125"/>
    </source>
</evidence>
<dbReference type="PANTHER" id="PTHR38839">
    <property type="entry name" value="TRANSCRIPTIONAL REGULATOR WHID-RELATED"/>
    <property type="match status" value="1"/>
</dbReference>
<evidence type="ECO:0000256" key="4">
    <source>
        <dbReference type="ARBA" id="ARBA00022490"/>
    </source>
</evidence>
<dbReference type="GO" id="GO:0035731">
    <property type="term" value="F:dinitrosyl-iron complex binding"/>
    <property type="evidence" value="ECO:0007669"/>
    <property type="project" value="UniProtKB-UniRule"/>
</dbReference>
<dbReference type="EMBL" id="CP029188">
    <property type="protein sequence ID" value="AWI32596.1"/>
    <property type="molecule type" value="Genomic_DNA"/>
</dbReference>
<feature type="binding site" evidence="12">
    <location>
        <position position="62"/>
    </location>
    <ligand>
        <name>[4Fe-4S] cluster</name>
        <dbReference type="ChEBI" id="CHEBI:49883"/>
    </ligand>
</feature>
<proteinExistence type="inferred from homology"/>
<feature type="binding site" evidence="12">
    <location>
        <position position="23"/>
    </location>
    <ligand>
        <name>[4Fe-4S] cluster</name>
        <dbReference type="ChEBI" id="CHEBI:49883"/>
    </ligand>
</feature>
<dbReference type="OrthoDB" id="4954884at2"/>
<keyword evidence="11 12" id="KW-0804">Transcription</keyword>
<keyword evidence="10 12" id="KW-1015">Disulfide bond</keyword>
<keyword evidence="15" id="KW-1185">Reference proteome</keyword>
<dbReference type="RefSeq" id="WP_018891043.1">
    <property type="nucleotide sequence ID" value="NZ_CP029188.1"/>
</dbReference>
<evidence type="ECO:0000256" key="8">
    <source>
        <dbReference type="ARBA" id="ARBA00023015"/>
    </source>
</evidence>
<comment type="cofactor">
    <cofactor evidence="12">
        <name>[4Fe-4S] cluster</name>
        <dbReference type="ChEBI" id="CHEBI:49883"/>
    </cofactor>
    <text evidence="12">Binds 1 [4Fe-4S] cluster per subunit. Following nitrosylation of the [4Fe-4S] cluster binds 1 [4Fe-8(NO)] cluster per subunit.</text>
</comment>
<dbReference type="KEGG" id="stir:DDW44_30180"/>
<feature type="domain" description="4Fe-4S Wbl-type" evidence="13">
    <location>
        <begin position="22"/>
        <end position="86"/>
    </location>
</feature>
<gene>
    <name evidence="12" type="primary">whiB</name>
    <name evidence="14" type="ORF">DDW44_30180</name>
</gene>
<dbReference type="GO" id="GO:0003677">
    <property type="term" value="F:DNA binding"/>
    <property type="evidence" value="ECO:0007669"/>
    <property type="project" value="UniProtKB-UniRule"/>
</dbReference>
<feature type="binding site" evidence="12">
    <location>
        <position position="56"/>
    </location>
    <ligand>
        <name>[4Fe-4S] cluster</name>
        <dbReference type="ChEBI" id="CHEBI:49883"/>
    </ligand>
</feature>
<keyword evidence="4 12" id="KW-0963">Cytoplasm</keyword>
<evidence type="ECO:0000256" key="12">
    <source>
        <dbReference type="HAMAP-Rule" id="MF_01479"/>
    </source>
</evidence>
<feature type="binding site" evidence="12">
    <location>
        <position position="53"/>
    </location>
    <ligand>
        <name>[4Fe-4S] cluster</name>
        <dbReference type="ChEBI" id="CHEBI:49883"/>
    </ligand>
</feature>
<evidence type="ECO:0000256" key="7">
    <source>
        <dbReference type="ARBA" id="ARBA00023014"/>
    </source>
</evidence>
<name>A0A2S1T1W1_9ACTN</name>
<dbReference type="GO" id="GO:0047134">
    <property type="term" value="F:protein-disulfide reductase [NAD(P)H] activity"/>
    <property type="evidence" value="ECO:0007669"/>
    <property type="project" value="TreeGrafter"/>
</dbReference>
<organism evidence="14 15">
    <name type="scientific">Streptomyces tirandamycinicus</name>
    <dbReference type="NCBI Taxonomy" id="2174846"/>
    <lineage>
        <taxon>Bacteria</taxon>
        <taxon>Bacillati</taxon>
        <taxon>Actinomycetota</taxon>
        <taxon>Actinomycetes</taxon>
        <taxon>Kitasatosporales</taxon>
        <taxon>Streptomycetaceae</taxon>
        <taxon>Streptomyces</taxon>
    </lineage>
</organism>
<accession>A0A2S1T1W1</accession>